<comment type="similarity">
    <text evidence="2">Belongs to the helicase family. RLR subfamily.</text>
</comment>
<dbReference type="PROSITE" id="PS51789">
    <property type="entry name" value="RLR_CTR"/>
    <property type="match status" value="1"/>
</dbReference>
<keyword evidence="14" id="KW-0051">Antiviral defense</keyword>
<dbReference type="InterPro" id="IPR011545">
    <property type="entry name" value="DEAD/DEAH_box_helicase_dom"/>
</dbReference>
<dbReference type="Proteomes" id="UP001374579">
    <property type="component" value="Unassembled WGS sequence"/>
</dbReference>
<evidence type="ECO:0000256" key="8">
    <source>
        <dbReference type="ARBA" id="ARBA00022801"/>
    </source>
</evidence>
<dbReference type="PROSITE" id="PS51194">
    <property type="entry name" value="HELICASE_CTER"/>
    <property type="match status" value="1"/>
</dbReference>
<evidence type="ECO:0000259" key="18">
    <source>
        <dbReference type="PROSITE" id="PS51789"/>
    </source>
</evidence>
<sequence length="1143" mass="130962">MAQANINISCSENREDNDDGLRAALLALRPTLAKLGLKPSRLEPYIPRVGTLETCLRTAYGHLTKVIQEVVKQYESKKELELAVLMFVDEVLSYKAPGVMSCLMRVLVLANDHSSRPNEEAWCVHDVLRLCSFYMPLQEVLEHNISDKQGMERVLDQLLQKSILEPDEMTEVLDTLNQDQDCIQPAVTHMLSYVYSRARFQFVSRLNLQSSNEEPTPPPTWLKDLLQCVECCDHQGCKKIKQNVPPGLLSGNSWIAACEELVSGRQYRTRENGADDTLSESGESDISNFTMRQGGNYSNHHQKNYFTDQKCLSPNIREQTLEETRRNRTAQFVNSTSPASVEIIQHDLQRAVYPTQHYQPRQGAAGALRQNSAALESVSVAEASSVSTENNLHVQLPAIGETVPVRIDPEIIDLSRTLCYTGLSDGPETGQKEISLKPYQEELLPEARNGKSVAIFLPTGTGKTFIVLKYVQEYLRRPGPLKPVVFLAPKVKLVEQQYKRFKYFFPDVTYLRTGRSRSNNAPFSELLTLYKVFVMTPMCLVETVRREGVQLNDFFLMVLDECHHTHGRKEFKNLMDLYMDAKFANNLSSGMPQVIGLTASPGVGKGKTMDEAVQHIKELCFSMNVEKICTVKKQKAALQLSINEPKHEIHKCKNRKNDNFRQIIEAMMKTIEDKMMSSSYVAQHEDPVVQEQLRIILTAPDLHRATLRYTQWACSLDTKLNFVAEDNKDFFTMFFSCAEMLQRYQKCLTLNEDCESHYALEYLLEQERLMDAVQPLEKTDKELLDHFREHKLELERASRDPQDFNPKLQMLEGILLTMIYKNEDDCACMVFVRTIELSLAMQRWIQGHTDLKRLKPGRVFGERRGGMTGAQMSDVLDKFNQGEHKVLICTSAAEEGLDFQDCNVVIRYDFITTMISMIQTRGRARRMDSQYCIVGDQTQGSIDKYKGNLASEQLMNKAIVEAQKQIDANENEFLHDMRNWQTSEWNKRKAAADRAKLKRRLLDSSAPAYRLLCRKCHCDACMSTDLRLYGPSNRLVIAEDFQDRWKRVERRGKANELFQHNLEKIAKVHCKGCNHDWGCLVRHLPTDEEFAALKLEGFWLLDTITNKKRVEKVKWADAPFNVEEITEEELEEVAEKRLISQGV</sequence>
<dbReference type="Gene3D" id="2.170.150.30">
    <property type="entry name" value="RIG-I-like receptor, C-terminal regulatory domain"/>
    <property type="match status" value="1"/>
</dbReference>
<dbReference type="PROSITE" id="PS51192">
    <property type="entry name" value="HELICASE_ATP_BIND_1"/>
    <property type="match status" value="1"/>
</dbReference>
<evidence type="ECO:0000313" key="19">
    <source>
        <dbReference type="EMBL" id="KAK7109570.1"/>
    </source>
</evidence>
<keyword evidence="10" id="KW-0862">Zinc</keyword>
<evidence type="ECO:0000256" key="2">
    <source>
        <dbReference type="ARBA" id="ARBA00006866"/>
    </source>
</evidence>
<dbReference type="GO" id="GO:0003723">
    <property type="term" value="F:RNA binding"/>
    <property type="evidence" value="ECO:0007669"/>
    <property type="project" value="UniProtKB-KW"/>
</dbReference>
<dbReference type="Pfam" id="PF11648">
    <property type="entry name" value="RIG-I_C-RD"/>
    <property type="match status" value="1"/>
</dbReference>
<accession>A0AAN9BTR8</accession>
<keyword evidence="4" id="KW-0963">Cytoplasm</keyword>
<keyword evidence="13" id="KW-0694">RNA-binding</keyword>
<feature type="domain" description="Helicase ATP-binding" evidence="16">
    <location>
        <begin position="444"/>
        <end position="619"/>
    </location>
</feature>
<dbReference type="Pfam" id="PF18119">
    <property type="entry name" value="RIG-I_C"/>
    <property type="match status" value="1"/>
</dbReference>
<dbReference type="EC" id="3.6.4.13" evidence="3"/>
<evidence type="ECO:0000256" key="7">
    <source>
        <dbReference type="ARBA" id="ARBA00022741"/>
    </source>
</evidence>
<comment type="subcellular location">
    <subcellularLocation>
        <location evidence="1">Cytoplasm</location>
    </subcellularLocation>
</comment>
<dbReference type="InterPro" id="IPR027417">
    <property type="entry name" value="P-loop_NTPase"/>
</dbReference>
<evidence type="ECO:0000256" key="13">
    <source>
        <dbReference type="ARBA" id="ARBA00022884"/>
    </source>
</evidence>
<evidence type="ECO:0000313" key="20">
    <source>
        <dbReference type="Proteomes" id="UP001374579"/>
    </source>
</evidence>
<dbReference type="GO" id="GO:0051607">
    <property type="term" value="P:defense response to virus"/>
    <property type="evidence" value="ECO:0007669"/>
    <property type="project" value="UniProtKB-KW"/>
</dbReference>
<organism evidence="19 20">
    <name type="scientific">Littorina saxatilis</name>
    <dbReference type="NCBI Taxonomy" id="31220"/>
    <lineage>
        <taxon>Eukaryota</taxon>
        <taxon>Metazoa</taxon>
        <taxon>Spiralia</taxon>
        <taxon>Lophotrochozoa</taxon>
        <taxon>Mollusca</taxon>
        <taxon>Gastropoda</taxon>
        <taxon>Caenogastropoda</taxon>
        <taxon>Littorinimorpha</taxon>
        <taxon>Littorinoidea</taxon>
        <taxon>Littorinidae</taxon>
        <taxon>Littorina</taxon>
    </lineage>
</organism>
<dbReference type="PANTHER" id="PTHR14074">
    <property type="entry name" value="HELICASE WITH DEATH DOMAIN-RELATED"/>
    <property type="match status" value="1"/>
</dbReference>
<dbReference type="Pfam" id="PF00271">
    <property type="entry name" value="Helicase_C"/>
    <property type="match status" value="1"/>
</dbReference>
<evidence type="ECO:0000256" key="12">
    <source>
        <dbReference type="ARBA" id="ARBA00022859"/>
    </source>
</evidence>
<keyword evidence="8" id="KW-0378">Hydrolase</keyword>
<name>A0AAN9BTR8_9CAEN</name>
<keyword evidence="9" id="KW-0347">Helicase</keyword>
<dbReference type="GO" id="GO:0046872">
    <property type="term" value="F:metal ion binding"/>
    <property type="evidence" value="ECO:0007669"/>
    <property type="project" value="UniProtKB-KW"/>
</dbReference>
<keyword evidence="11" id="KW-0067">ATP-binding</keyword>
<evidence type="ECO:0000256" key="6">
    <source>
        <dbReference type="ARBA" id="ARBA00022723"/>
    </source>
</evidence>
<evidence type="ECO:0000256" key="11">
    <source>
        <dbReference type="ARBA" id="ARBA00022840"/>
    </source>
</evidence>
<dbReference type="InterPro" id="IPR014001">
    <property type="entry name" value="Helicase_ATP-bd"/>
</dbReference>
<keyword evidence="6" id="KW-0479">Metal-binding</keyword>
<proteinExistence type="inferred from homology"/>
<keyword evidence="5" id="KW-0399">Innate immunity</keyword>
<evidence type="ECO:0000256" key="4">
    <source>
        <dbReference type="ARBA" id="ARBA00022490"/>
    </source>
</evidence>
<feature type="domain" description="Helicase C-terminal" evidence="17">
    <location>
        <begin position="815"/>
        <end position="974"/>
    </location>
</feature>
<dbReference type="GO" id="GO:0016787">
    <property type="term" value="F:hydrolase activity"/>
    <property type="evidence" value="ECO:0007669"/>
    <property type="project" value="UniProtKB-KW"/>
</dbReference>
<dbReference type="GO" id="GO:0003724">
    <property type="term" value="F:RNA helicase activity"/>
    <property type="evidence" value="ECO:0007669"/>
    <property type="project" value="UniProtKB-EC"/>
</dbReference>
<protein>
    <recommendedName>
        <fullName evidence="3">RNA helicase</fullName>
        <ecNumber evidence="3">3.6.4.13</ecNumber>
    </recommendedName>
</protein>
<keyword evidence="20" id="KW-1185">Reference proteome</keyword>
<evidence type="ECO:0000259" key="17">
    <source>
        <dbReference type="PROSITE" id="PS51194"/>
    </source>
</evidence>
<dbReference type="EMBL" id="JBAMIC010000003">
    <property type="protein sequence ID" value="KAK7109570.1"/>
    <property type="molecule type" value="Genomic_DNA"/>
</dbReference>
<dbReference type="SUPFAM" id="SSF52540">
    <property type="entry name" value="P-loop containing nucleoside triphosphate hydrolases"/>
    <property type="match status" value="1"/>
</dbReference>
<evidence type="ECO:0000259" key="16">
    <source>
        <dbReference type="PROSITE" id="PS51192"/>
    </source>
</evidence>
<dbReference type="GO" id="GO:0045087">
    <property type="term" value="P:innate immune response"/>
    <property type="evidence" value="ECO:0007669"/>
    <property type="project" value="UniProtKB-KW"/>
</dbReference>
<evidence type="ECO:0000256" key="1">
    <source>
        <dbReference type="ARBA" id="ARBA00004496"/>
    </source>
</evidence>
<dbReference type="GO" id="GO:0005737">
    <property type="term" value="C:cytoplasm"/>
    <property type="evidence" value="ECO:0007669"/>
    <property type="project" value="UniProtKB-SubCell"/>
</dbReference>
<dbReference type="InterPro" id="IPR001650">
    <property type="entry name" value="Helicase_C-like"/>
</dbReference>
<dbReference type="Pfam" id="PF00270">
    <property type="entry name" value="DEAD"/>
    <property type="match status" value="1"/>
</dbReference>
<dbReference type="Gene3D" id="3.40.50.300">
    <property type="entry name" value="P-loop containing nucleotide triphosphate hydrolases"/>
    <property type="match status" value="2"/>
</dbReference>
<dbReference type="InterPro" id="IPR021673">
    <property type="entry name" value="RLR_CTR"/>
</dbReference>
<dbReference type="InterPro" id="IPR041204">
    <property type="entry name" value="RIG-I-like_C"/>
</dbReference>
<evidence type="ECO:0000256" key="14">
    <source>
        <dbReference type="ARBA" id="ARBA00023118"/>
    </source>
</evidence>
<evidence type="ECO:0000256" key="15">
    <source>
        <dbReference type="ARBA" id="ARBA00049390"/>
    </source>
</evidence>
<dbReference type="InterPro" id="IPR051363">
    <property type="entry name" value="RLR_Helicase"/>
</dbReference>
<dbReference type="SMART" id="SM00490">
    <property type="entry name" value="HELICc"/>
    <property type="match status" value="1"/>
</dbReference>
<comment type="catalytic activity">
    <reaction evidence="15">
        <text>ATP + H2O = ADP + phosphate + H(+)</text>
        <dbReference type="Rhea" id="RHEA:13065"/>
        <dbReference type="ChEBI" id="CHEBI:15377"/>
        <dbReference type="ChEBI" id="CHEBI:15378"/>
        <dbReference type="ChEBI" id="CHEBI:30616"/>
        <dbReference type="ChEBI" id="CHEBI:43474"/>
        <dbReference type="ChEBI" id="CHEBI:456216"/>
        <dbReference type="EC" id="3.6.4.13"/>
    </reaction>
    <physiologicalReaction direction="left-to-right" evidence="15">
        <dbReference type="Rhea" id="RHEA:13066"/>
    </physiologicalReaction>
</comment>
<gene>
    <name evidence="19" type="ORF">V1264_013591</name>
</gene>
<evidence type="ECO:0000256" key="9">
    <source>
        <dbReference type="ARBA" id="ARBA00022806"/>
    </source>
</evidence>
<evidence type="ECO:0000256" key="3">
    <source>
        <dbReference type="ARBA" id="ARBA00012552"/>
    </source>
</evidence>
<dbReference type="PANTHER" id="PTHR14074:SF16">
    <property type="entry name" value="ANTIVIRAL INNATE IMMUNE RESPONSE RECEPTOR RIG-I"/>
    <property type="match status" value="1"/>
</dbReference>
<dbReference type="SMART" id="SM00487">
    <property type="entry name" value="DEXDc"/>
    <property type="match status" value="1"/>
</dbReference>
<comment type="caution">
    <text evidence="19">The sequence shown here is derived from an EMBL/GenBank/DDBJ whole genome shotgun (WGS) entry which is preliminary data.</text>
</comment>
<dbReference type="AlphaFoldDB" id="A0AAN9BTR8"/>
<keyword evidence="7" id="KW-0547">Nucleotide-binding</keyword>
<evidence type="ECO:0000256" key="10">
    <source>
        <dbReference type="ARBA" id="ARBA00022833"/>
    </source>
</evidence>
<dbReference type="Gene3D" id="1.20.1320.30">
    <property type="match status" value="1"/>
</dbReference>
<reference evidence="19 20" key="1">
    <citation type="submission" date="2024-02" db="EMBL/GenBank/DDBJ databases">
        <title>Chromosome-scale genome assembly of the rough periwinkle Littorina saxatilis.</title>
        <authorList>
            <person name="De Jode A."/>
            <person name="Faria R."/>
            <person name="Formenti G."/>
            <person name="Sims Y."/>
            <person name="Smith T.P."/>
            <person name="Tracey A."/>
            <person name="Wood J.M.D."/>
            <person name="Zagrodzka Z.B."/>
            <person name="Johannesson K."/>
            <person name="Butlin R.K."/>
            <person name="Leder E.H."/>
        </authorList>
    </citation>
    <scope>NUCLEOTIDE SEQUENCE [LARGE SCALE GENOMIC DNA]</scope>
    <source>
        <strain evidence="19">Snail1</strain>
        <tissue evidence="19">Muscle</tissue>
    </source>
</reference>
<dbReference type="InterPro" id="IPR038557">
    <property type="entry name" value="RLR_C_sf"/>
</dbReference>
<feature type="domain" description="RLR CTR" evidence="18">
    <location>
        <begin position="997"/>
        <end position="1132"/>
    </location>
</feature>
<evidence type="ECO:0000256" key="5">
    <source>
        <dbReference type="ARBA" id="ARBA00022588"/>
    </source>
</evidence>
<dbReference type="GO" id="GO:0005524">
    <property type="term" value="F:ATP binding"/>
    <property type="evidence" value="ECO:0007669"/>
    <property type="project" value="UniProtKB-KW"/>
</dbReference>
<keyword evidence="12" id="KW-0391">Immunity</keyword>